<reference evidence="2" key="1">
    <citation type="journal article" date="2014" name="Int. J. Syst. Evol. Microbiol.">
        <title>Complete genome sequence of Corynebacterium casei LMG S-19264T (=DSM 44701T), isolated from a smear-ripened cheese.</title>
        <authorList>
            <consortium name="US DOE Joint Genome Institute (JGI-PGF)"/>
            <person name="Walter F."/>
            <person name="Albersmeier A."/>
            <person name="Kalinowski J."/>
            <person name="Ruckert C."/>
        </authorList>
    </citation>
    <scope>NUCLEOTIDE SEQUENCE</scope>
    <source>
        <strain evidence="2">KCTC 12344</strain>
    </source>
</reference>
<evidence type="ECO:0000313" key="3">
    <source>
        <dbReference type="Proteomes" id="UP000619512"/>
    </source>
</evidence>
<accession>A0AA88C7C3</accession>
<gene>
    <name evidence="2" type="ORF">GCM10007388_31360</name>
</gene>
<proteinExistence type="predicted"/>
<protein>
    <submittedName>
        <fullName evidence="2">Uncharacterized protein</fullName>
    </submittedName>
</protein>
<dbReference type="EMBL" id="BMWW01000005">
    <property type="protein sequence ID" value="GGY95699.1"/>
    <property type="molecule type" value="Genomic_DNA"/>
</dbReference>
<reference evidence="2" key="2">
    <citation type="submission" date="2022-12" db="EMBL/GenBank/DDBJ databases">
        <authorList>
            <person name="Sun Q."/>
            <person name="Kim S."/>
        </authorList>
    </citation>
    <scope>NUCLEOTIDE SEQUENCE</scope>
    <source>
        <strain evidence="2">KCTC 12344</strain>
    </source>
</reference>
<comment type="caution">
    <text evidence="2">The sequence shown here is derived from an EMBL/GenBank/DDBJ whole genome shotgun (WGS) entry which is preliminary data.</text>
</comment>
<feature type="transmembrane region" description="Helical" evidence="1">
    <location>
        <begin position="47"/>
        <end position="67"/>
    </location>
</feature>
<evidence type="ECO:0000313" key="2">
    <source>
        <dbReference type="EMBL" id="GGY95699.1"/>
    </source>
</evidence>
<sequence length="72" mass="7366">MAGGHCGADIAVTFGQGASYNDAPVTPHRAAMPSPSDPANACFKRRLATLAIVCAVGMAVLAGRVIWLQALQ</sequence>
<keyword evidence="1" id="KW-0472">Membrane</keyword>
<keyword evidence="1" id="KW-1133">Transmembrane helix</keyword>
<dbReference type="Proteomes" id="UP000619512">
    <property type="component" value="Unassembled WGS sequence"/>
</dbReference>
<name>A0AA88C7C3_9BURK</name>
<dbReference type="AlphaFoldDB" id="A0AA88C7C3"/>
<organism evidence="2 3">
    <name type="scientific">Pseudoduganella plicata</name>
    <dbReference type="NCBI Taxonomy" id="321984"/>
    <lineage>
        <taxon>Bacteria</taxon>
        <taxon>Pseudomonadati</taxon>
        <taxon>Pseudomonadota</taxon>
        <taxon>Betaproteobacteria</taxon>
        <taxon>Burkholderiales</taxon>
        <taxon>Oxalobacteraceae</taxon>
        <taxon>Telluria group</taxon>
        <taxon>Pseudoduganella</taxon>
    </lineage>
</organism>
<evidence type="ECO:0000256" key="1">
    <source>
        <dbReference type="SAM" id="Phobius"/>
    </source>
</evidence>
<keyword evidence="1" id="KW-0812">Transmembrane</keyword>